<reference evidence="1" key="1">
    <citation type="submission" date="2022-05" db="EMBL/GenBank/DDBJ databases">
        <title>Description of a novel species of Leclercia; Leclercia tamurae and the Proposal for a Novel Genus Silvania gen. nov. Containing Two Novel Species Silvania hatchlandensis sp. nov. and Silvania confinis sp. nov. Isolated from the Rhizosphere of Oak.</title>
        <authorList>
            <person name="Maddock D.W."/>
            <person name="Brady C.L."/>
            <person name="Denman S."/>
            <person name="Arnold D."/>
        </authorList>
    </citation>
    <scope>NUCLEOTIDE SEQUENCE</scope>
    <source>
        <strain evidence="1">H6S3</strain>
    </source>
</reference>
<comment type="caution">
    <text evidence="1">The sequence shown here is derived from an EMBL/GenBank/DDBJ whole genome shotgun (WGS) entry which is preliminary data.</text>
</comment>
<dbReference type="Proteomes" id="UP001062027">
    <property type="component" value="Unassembled WGS sequence"/>
</dbReference>
<evidence type="ECO:0000313" key="2">
    <source>
        <dbReference type="Proteomes" id="UP001062027"/>
    </source>
</evidence>
<protein>
    <submittedName>
        <fullName evidence="1">Uncharacterized protein</fullName>
    </submittedName>
</protein>
<dbReference type="RefSeq" id="WP_262664604.1">
    <property type="nucleotide sequence ID" value="NZ_JAMHKS010000078.1"/>
</dbReference>
<proteinExistence type="predicted"/>
<accession>A0ABT2RHN7</accession>
<sequence length="90" mass="10187">MSDNTTPDAMNGILSDLKKLGDLANNVAPQDFEDVCVFYSKNVKKPLDEILAILNSPAVDILLRFIPWIRDFVNILLLLQKLLEKNCELK</sequence>
<name>A0ABT2RHN7_9ENTR</name>
<dbReference type="EMBL" id="JAMHKS010000078">
    <property type="protein sequence ID" value="MCU6680392.1"/>
    <property type="molecule type" value="Genomic_DNA"/>
</dbReference>
<organism evidence="1 2">
    <name type="scientific">Leclercia tamurae</name>
    <dbReference type="NCBI Taxonomy" id="2926467"/>
    <lineage>
        <taxon>Bacteria</taxon>
        <taxon>Pseudomonadati</taxon>
        <taxon>Pseudomonadota</taxon>
        <taxon>Gammaproteobacteria</taxon>
        <taxon>Enterobacterales</taxon>
        <taxon>Enterobacteriaceae</taxon>
        <taxon>Leclercia</taxon>
    </lineage>
</organism>
<keyword evidence="2" id="KW-1185">Reference proteome</keyword>
<gene>
    <name evidence="1" type="ORF">M8318_22345</name>
</gene>
<evidence type="ECO:0000313" key="1">
    <source>
        <dbReference type="EMBL" id="MCU6680392.1"/>
    </source>
</evidence>